<feature type="transmembrane region" description="Helical" evidence="1">
    <location>
        <begin position="27"/>
        <end position="48"/>
    </location>
</feature>
<dbReference type="AlphaFoldDB" id="A0AAD8AF70"/>
<keyword evidence="1" id="KW-1133">Transmembrane helix</keyword>
<feature type="non-terminal residue" evidence="2">
    <location>
        <position position="59"/>
    </location>
</feature>
<evidence type="ECO:0000313" key="3">
    <source>
        <dbReference type="Proteomes" id="UP001233999"/>
    </source>
</evidence>
<keyword evidence="1" id="KW-0472">Membrane</keyword>
<name>A0AAD8AF70_DIPPU</name>
<feature type="non-terminal residue" evidence="2">
    <location>
        <position position="1"/>
    </location>
</feature>
<dbReference type="EMBL" id="JASPKZ010001576">
    <property type="protein sequence ID" value="KAJ9597936.1"/>
    <property type="molecule type" value="Genomic_DNA"/>
</dbReference>
<keyword evidence="3" id="KW-1185">Reference proteome</keyword>
<accession>A0AAD8AF70</accession>
<reference evidence="2" key="2">
    <citation type="submission" date="2023-05" db="EMBL/GenBank/DDBJ databases">
        <authorList>
            <person name="Fouks B."/>
        </authorList>
    </citation>
    <scope>NUCLEOTIDE SEQUENCE</scope>
    <source>
        <strain evidence="2">Stay&amp;Tobe</strain>
        <tissue evidence="2">Testes</tissue>
    </source>
</reference>
<comment type="caution">
    <text evidence="2">The sequence shown here is derived from an EMBL/GenBank/DDBJ whole genome shotgun (WGS) entry which is preliminary data.</text>
</comment>
<evidence type="ECO:0000256" key="1">
    <source>
        <dbReference type="SAM" id="Phobius"/>
    </source>
</evidence>
<organism evidence="2 3">
    <name type="scientific">Diploptera punctata</name>
    <name type="common">Pacific beetle cockroach</name>
    <dbReference type="NCBI Taxonomy" id="6984"/>
    <lineage>
        <taxon>Eukaryota</taxon>
        <taxon>Metazoa</taxon>
        <taxon>Ecdysozoa</taxon>
        <taxon>Arthropoda</taxon>
        <taxon>Hexapoda</taxon>
        <taxon>Insecta</taxon>
        <taxon>Pterygota</taxon>
        <taxon>Neoptera</taxon>
        <taxon>Polyneoptera</taxon>
        <taxon>Dictyoptera</taxon>
        <taxon>Blattodea</taxon>
        <taxon>Blaberoidea</taxon>
        <taxon>Blaberidae</taxon>
        <taxon>Diplopterinae</taxon>
        <taxon>Diploptera</taxon>
    </lineage>
</organism>
<keyword evidence="1" id="KW-0812">Transmembrane</keyword>
<proteinExistence type="predicted"/>
<sequence>DWNVAQYVPEFVVPVVSMLPNFEYHPWVFAVIGSTLIGLSGVLPLLVIPIGEGANLKSG</sequence>
<protein>
    <submittedName>
        <fullName evidence="2">Uncharacterized protein</fullName>
    </submittedName>
</protein>
<gene>
    <name evidence="2" type="ORF">L9F63_011223</name>
</gene>
<dbReference type="Proteomes" id="UP001233999">
    <property type="component" value="Unassembled WGS sequence"/>
</dbReference>
<evidence type="ECO:0000313" key="2">
    <source>
        <dbReference type="EMBL" id="KAJ9597936.1"/>
    </source>
</evidence>
<reference evidence="2" key="1">
    <citation type="journal article" date="2023" name="IScience">
        <title>Live-bearing cockroach genome reveals convergent evolutionary mechanisms linked to viviparity in insects and beyond.</title>
        <authorList>
            <person name="Fouks B."/>
            <person name="Harrison M.C."/>
            <person name="Mikhailova A.A."/>
            <person name="Marchal E."/>
            <person name="English S."/>
            <person name="Carruthers M."/>
            <person name="Jennings E.C."/>
            <person name="Chiamaka E.L."/>
            <person name="Frigard R.A."/>
            <person name="Pippel M."/>
            <person name="Attardo G.M."/>
            <person name="Benoit J.B."/>
            <person name="Bornberg-Bauer E."/>
            <person name="Tobe S.S."/>
        </authorList>
    </citation>
    <scope>NUCLEOTIDE SEQUENCE</scope>
    <source>
        <strain evidence="2">Stay&amp;Tobe</strain>
    </source>
</reference>